<dbReference type="Gene3D" id="3.30.420.10">
    <property type="entry name" value="Ribonuclease H-like superfamily/Ribonuclease H"/>
    <property type="match status" value="1"/>
</dbReference>
<reference evidence="3" key="1">
    <citation type="submission" date="2016-11" db="UniProtKB">
        <authorList>
            <consortium name="WormBaseParasite"/>
        </authorList>
    </citation>
    <scope>IDENTIFICATION</scope>
</reference>
<sequence length="311" mass="36031">MFTSSTPWIRVKITILILLCYPVENYQLFFVSPLYYDAIAKIINLHQTSFSYFRTECRCPQALQEGSYEFPLSPQEEYGTKKSNGRSSKLNDCENREILRTTSNSTTSIDGICKTCDIYASKTTVLRMLDKYPNIVQSQKNVSRTDTSVQERKASLSQNIHGIRLGKDNFHESSKISLLINYFILRRLSVFNLDGRDDCYSYWRDLRQVPRHFSNRNFGGGSVMVWDVFSAMVLINLTFVSTKVNSADYEDVFRHHIVPYLQRFPSIDFTFQQTNAITDASRSTNTWLEDNDVATMDWPSRFPDLNPIENL</sequence>
<dbReference type="InterPro" id="IPR036397">
    <property type="entry name" value="RNaseH_sf"/>
</dbReference>
<feature type="domain" description="Transposable element Tc3 transposase-like DNA-binding HTH" evidence="1">
    <location>
        <begin position="94"/>
        <end position="130"/>
    </location>
</feature>
<organism evidence="2 3">
    <name type="scientific">Heterorhabditis bacteriophora</name>
    <name type="common">Entomopathogenic nematode worm</name>
    <dbReference type="NCBI Taxonomy" id="37862"/>
    <lineage>
        <taxon>Eukaryota</taxon>
        <taxon>Metazoa</taxon>
        <taxon>Ecdysozoa</taxon>
        <taxon>Nematoda</taxon>
        <taxon>Chromadorea</taxon>
        <taxon>Rhabditida</taxon>
        <taxon>Rhabditina</taxon>
        <taxon>Rhabditomorpha</taxon>
        <taxon>Strongyloidea</taxon>
        <taxon>Heterorhabditidae</taxon>
        <taxon>Heterorhabditis</taxon>
    </lineage>
</organism>
<dbReference type="Proteomes" id="UP000095283">
    <property type="component" value="Unplaced"/>
</dbReference>
<accession>A0A1I7W8D1</accession>
<proteinExistence type="predicted"/>
<evidence type="ECO:0000259" key="1">
    <source>
        <dbReference type="Pfam" id="PF21517"/>
    </source>
</evidence>
<dbReference type="Pfam" id="PF21517">
    <property type="entry name" value="HTH_Tnp_Tc3_2_like"/>
    <property type="match status" value="1"/>
</dbReference>
<dbReference type="Gene3D" id="1.10.10.10">
    <property type="entry name" value="Winged helix-like DNA-binding domain superfamily/Winged helix DNA-binding domain"/>
    <property type="match status" value="1"/>
</dbReference>
<dbReference type="InterPro" id="IPR036388">
    <property type="entry name" value="WH-like_DNA-bd_sf"/>
</dbReference>
<keyword evidence="2" id="KW-1185">Reference proteome</keyword>
<name>A0A1I7W8D1_HETBA</name>
<protein>
    <submittedName>
        <fullName evidence="3">DDE_Tnp_1_7 domain-containing protein</fullName>
    </submittedName>
</protein>
<dbReference type="AlphaFoldDB" id="A0A1I7W8D1"/>
<evidence type="ECO:0000313" key="3">
    <source>
        <dbReference type="WBParaSite" id="Hba_00905"/>
    </source>
</evidence>
<dbReference type="WBParaSite" id="Hba_00905">
    <property type="protein sequence ID" value="Hba_00905"/>
    <property type="gene ID" value="Hba_00905"/>
</dbReference>
<dbReference type="InterPro" id="IPR048703">
    <property type="entry name" value="Tnp_Tc3-like_HTH"/>
</dbReference>
<evidence type="ECO:0000313" key="2">
    <source>
        <dbReference type="Proteomes" id="UP000095283"/>
    </source>
</evidence>
<dbReference type="GO" id="GO:0003676">
    <property type="term" value="F:nucleic acid binding"/>
    <property type="evidence" value="ECO:0007669"/>
    <property type="project" value="InterPro"/>
</dbReference>